<accession>A0AC35FRK0</accession>
<proteinExistence type="predicted"/>
<organism evidence="1 2">
    <name type="scientific">Panagrolaimus sp. PS1159</name>
    <dbReference type="NCBI Taxonomy" id="55785"/>
    <lineage>
        <taxon>Eukaryota</taxon>
        <taxon>Metazoa</taxon>
        <taxon>Ecdysozoa</taxon>
        <taxon>Nematoda</taxon>
        <taxon>Chromadorea</taxon>
        <taxon>Rhabditida</taxon>
        <taxon>Tylenchina</taxon>
        <taxon>Panagrolaimomorpha</taxon>
        <taxon>Panagrolaimoidea</taxon>
        <taxon>Panagrolaimidae</taxon>
        <taxon>Panagrolaimus</taxon>
    </lineage>
</organism>
<evidence type="ECO:0000313" key="1">
    <source>
        <dbReference type="Proteomes" id="UP000887580"/>
    </source>
</evidence>
<evidence type="ECO:0000313" key="2">
    <source>
        <dbReference type="WBParaSite" id="PS1159_v2.g19677.t1"/>
    </source>
</evidence>
<dbReference type="WBParaSite" id="PS1159_v2.g19677.t1">
    <property type="protein sequence ID" value="PS1159_v2.g19677.t1"/>
    <property type="gene ID" value="PS1159_v2.g19677"/>
</dbReference>
<sequence>MLLCLFVQEQTVKIFIALIWLIAAILYTLGSSYCTTALEFLNSNRRILFCCPDFYVTRSLGEYYGGGVTIRVMNNESNKAWKITVCPEDRFFYVKHYNGAQEKRCFSFHIDNPCYHLNK</sequence>
<protein>
    <submittedName>
        <fullName evidence="2">Uncharacterized protein</fullName>
    </submittedName>
</protein>
<dbReference type="Proteomes" id="UP000887580">
    <property type="component" value="Unplaced"/>
</dbReference>
<name>A0AC35FRK0_9BILA</name>
<reference evidence="2" key="1">
    <citation type="submission" date="2022-11" db="UniProtKB">
        <authorList>
            <consortium name="WormBaseParasite"/>
        </authorList>
    </citation>
    <scope>IDENTIFICATION</scope>
</reference>